<dbReference type="Pfam" id="PF00668">
    <property type="entry name" value="Condensation"/>
    <property type="match status" value="2"/>
</dbReference>
<dbReference type="EMBL" id="LDOU01000016">
    <property type="protein sequence ID" value="KLV07683.1"/>
    <property type="molecule type" value="Genomic_DNA"/>
</dbReference>
<dbReference type="InterPro" id="IPR020845">
    <property type="entry name" value="AMP-binding_CS"/>
</dbReference>
<evidence type="ECO:0000256" key="2">
    <source>
        <dbReference type="ARBA" id="ARBA00022553"/>
    </source>
</evidence>
<dbReference type="NCBIfam" id="TIGR01733">
    <property type="entry name" value="AA-adenyl-dom"/>
    <property type="match status" value="1"/>
</dbReference>
<dbReference type="SMART" id="SM00823">
    <property type="entry name" value="PKS_PP"/>
    <property type="match status" value="1"/>
</dbReference>
<dbReference type="AlphaFoldDB" id="A0A0J1H7K9"/>
<dbReference type="Pfam" id="PF00550">
    <property type="entry name" value="PP-binding"/>
    <property type="match status" value="1"/>
</dbReference>
<dbReference type="PROSITE" id="PS50075">
    <property type="entry name" value="CARRIER"/>
    <property type="match status" value="1"/>
</dbReference>
<dbReference type="PANTHER" id="PTHR45527:SF1">
    <property type="entry name" value="FATTY ACID SYNTHASE"/>
    <property type="match status" value="1"/>
</dbReference>
<reference evidence="4 5" key="1">
    <citation type="submission" date="2015-05" db="EMBL/GenBank/DDBJ databases">
        <title>Photobacterium galathea sp. nov.</title>
        <authorList>
            <person name="Machado H."/>
            <person name="Gram L."/>
        </authorList>
    </citation>
    <scope>NUCLEOTIDE SEQUENCE [LARGE SCALE GENOMIC DNA]</scope>
    <source>
        <strain evidence="4 5">DSM 22954</strain>
    </source>
</reference>
<dbReference type="Gene3D" id="3.30.300.30">
    <property type="match status" value="1"/>
</dbReference>
<protein>
    <submittedName>
        <fullName evidence="4">Peptide synthetase</fullName>
    </submittedName>
</protein>
<dbReference type="Gene3D" id="1.10.1200.10">
    <property type="entry name" value="ACP-like"/>
    <property type="match status" value="1"/>
</dbReference>
<dbReference type="Gene3D" id="3.30.559.10">
    <property type="entry name" value="Chloramphenicol acetyltransferase-like domain"/>
    <property type="match status" value="1"/>
</dbReference>
<dbReference type="STRING" id="320778.ABT57_17520"/>
<sequence length="1085" mass="118094">MIALNTAQHGLWLGHTLNEDKALFNTAECIVFEGKVDAEKLAAAVRQAVAESECLSCYYRSENEQPYRIAASEPVAFDVVELSSEAGSKAEEIAAVRRWAEEDMTLAFDLEQQLPCRFALLRGQQHDYLYNCVHHIALDGFGTTLMFQRIAEVYSLLVQGQMVTPSPFGSFSAVLDEDQQRRDSGAYDKARQFWLETLAGNTAPSSYSTEIAPIAARFHRQSTTFSDSLWQQCQTLADQHQLTWADIFLAALCTHLRQYNTAVSHNGANSNITSNGNSNGNSEQVVLGMMVMNRLGSKSLTVPSMQMNIVPLVVEVSDEDDLLSVARKVAAHKKKMRRFQHYRYEDLRRDLNRVGGSQRLYGALVNIMPFDHPLQYGNLAADTLNLSAGPVEDLTIELHCKSEGLPVVDFDANPAVYEKGQLAGLQQELLTLMATWLTEPTQTTASLLGGLHAQARLAALIPGEPRRPAAISVLAEIRRHATEHPTAIAVEQEGESLTYQVLVEKAEAAAGTLRAQGISEGEKVGVALSRSLPCITTVLAVMLSGAVYVPLDPDQPIERQSSIVSQAGIRTVITEAQYQHRLSVLPVTIQLAGHLQSAGLVESGPSDTTCFFNEGSAFTEPAASELAYIMFTSGSTGQPKGVAISHHAMNHFVAAAAATYGVTAADRVLQFAPFNFDASIEEIFVALSQGATLVLRTDAMLESMATFSDSVQAATISVLDLPTAFWNEWVVSLQAGTASLPGTLRGVIIGGEAVYPEPLAQWQKAVQNARQAAGSAGTGLANGIHLFNTYGPTETTVVATCTDLQHFRGEHSQLPIGLPLPGVDVLVLDSQSCPAATGELVIMGATLADGYLGQNHPAFSTLQVGDELRRVYRTGDRVTLEHGQLVYLGRIDNEFKISGYRIQPGEVESHLLALTGIEEACVQGMVFDNGLRRLVAFVAGEQYDRFNALAIKKALQESLPPAMIPTDFRFFPSLPKTGSNKVDRKALLAGYQQDSTGQVLASETENRVGAIWQQILGVGSIDSQDNFFELGGQSLQTIQIVNRLGSEFEVSIKVSDVFDRPVLSDFCRYLDEMQQQSEDEVEMVW</sequence>
<dbReference type="SUPFAM" id="SSF52777">
    <property type="entry name" value="CoA-dependent acyltransferases"/>
    <property type="match status" value="2"/>
</dbReference>
<keyword evidence="1" id="KW-0596">Phosphopantetheine</keyword>
<comment type="caution">
    <text evidence="4">The sequence shown here is derived from an EMBL/GenBank/DDBJ whole genome shotgun (WGS) entry which is preliminary data.</text>
</comment>
<dbReference type="InterPro" id="IPR009081">
    <property type="entry name" value="PP-bd_ACP"/>
</dbReference>
<evidence type="ECO:0000313" key="5">
    <source>
        <dbReference type="Proteomes" id="UP000035909"/>
    </source>
</evidence>
<dbReference type="Proteomes" id="UP000035909">
    <property type="component" value="Unassembled WGS sequence"/>
</dbReference>
<keyword evidence="2" id="KW-0597">Phosphoprotein</keyword>
<dbReference type="InterPro" id="IPR000873">
    <property type="entry name" value="AMP-dep_synth/lig_dom"/>
</dbReference>
<proteinExistence type="predicted"/>
<dbReference type="GO" id="GO:0005737">
    <property type="term" value="C:cytoplasm"/>
    <property type="evidence" value="ECO:0007669"/>
    <property type="project" value="TreeGrafter"/>
</dbReference>
<dbReference type="GO" id="GO:0044550">
    <property type="term" value="P:secondary metabolite biosynthetic process"/>
    <property type="evidence" value="ECO:0007669"/>
    <property type="project" value="TreeGrafter"/>
</dbReference>
<organism evidence="4 5">
    <name type="scientific">Photobacterium ganghwense</name>
    <dbReference type="NCBI Taxonomy" id="320778"/>
    <lineage>
        <taxon>Bacteria</taxon>
        <taxon>Pseudomonadati</taxon>
        <taxon>Pseudomonadota</taxon>
        <taxon>Gammaproteobacteria</taxon>
        <taxon>Vibrionales</taxon>
        <taxon>Vibrionaceae</taxon>
        <taxon>Photobacterium</taxon>
    </lineage>
</organism>
<dbReference type="GO" id="GO:0043041">
    <property type="term" value="P:amino acid activation for nonribosomal peptide biosynthetic process"/>
    <property type="evidence" value="ECO:0007669"/>
    <property type="project" value="TreeGrafter"/>
</dbReference>
<dbReference type="SUPFAM" id="SSF56801">
    <property type="entry name" value="Acetyl-CoA synthetase-like"/>
    <property type="match status" value="1"/>
</dbReference>
<dbReference type="GO" id="GO:0003824">
    <property type="term" value="F:catalytic activity"/>
    <property type="evidence" value="ECO:0007669"/>
    <property type="project" value="InterPro"/>
</dbReference>
<dbReference type="Pfam" id="PF00501">
    <property type="entry name" value="AMP-binding"/>
    <property type="match status" value="1"/>
</dbReference>
<dbReference type="Pfam" id="PF13193">
    <property type="entry name" value="AMP-binding_C"/>
    <property type="match status" value="1"/>
</dbReference>
<dbReference type="Gene3D" id="3.30.559.30">
    <property type="entry name" value="Nonribosomal peptide synthetase, condensation domain"/>
    <property type="match status" value="1"/>
</dbReference>
<gene>
    <name evidence="4" type="ORF">ABT57_17520</name>
</gene>
<feature type="domain" description="Carrier" evidence="3">
    <location>
        <begin position="999"/>
        <end position="1074"/>
    </location>
</feature>
<dbReference type="InterPro" id="IPR023213">
    <property type="entry name" value="CAT-like_dom_sf"/>
</dbReference>
<dbReference type="InterPro" id="IPR025110">
    <property type="entry name" value="AMP-bd_C"/>
</dbReference>
<dbReference type="OrthoDB" id="9757559at2"/>
<evidence type="ECO:0000256" key="1">
    <source>
        <dbReference type="ARBA" id="ARBA00022450"/>
    </source>
</evidence>
<dbReference type="InterPro" id="IPR042099">
    <property type="entry name" value="ANL_N_sf"/>
</dbReference>
<name>A0A0J1H7K9_9GAMM</name>
<dbReference type="PANTHER" id="PTHR45527">
    <property type="entry name" value="NONRIBOSOMAL PEPTIDE SYNTHETASE"/>
    <property type="match status" value="1"/>
</dbReference>
<dbReference type="InterPro" id="IPR045851">
    <property type="entry name" value="AMP-bd_C_sf"/>
</dbReference>
<evidence type="ECO:0000313" key="4">
    <source>
        <dbReference type="EMBL" id="KLV07683.1"/>
    </source>
</evidence>
<dbReference type="InterPro" id="IPR001242">
    <property type="entry name" value="Condensation_dom"/>
</dbReference>
<dbReference type="Gene3D" id="3.40.50.12780">
    <property type="entry name" value="N-terminal domain of ligase-like"/>
    <property type="match status" value="1"/>
</dbReference>
<dbReference type="InterPro" id="IPR010071">
    <property type="entry name" value="AA_adenyl_dom"/>
</dbReference>
<dbReference type="GO" id="GO:0031177">
    <property type="term" value="F:phosphopantetheine binding"/>
    <property type="evidence" value="ECO:0007669"/>
    <property type="project" value="InterPro"/>
</dbReference>
<dbReference type="SUPFAM" id="SSF47336">
    <property type="entry name" value="ACP-like"/>
    <property type="match status" value="1"/>
</dbReference>
<dbReference type="InterPro" id="IPR036736">
    <property type="entry name" value="ACP-like_sf"/>
</dbReference>
<dbReference type="InterPro" id="IPR020806">
    <property type="entry name" value="PKS_PP-bd"/>
</dbReference>
<keyword evidence="5" id="KW-1185">Reference proteome</keyword>
<dbReference type="PATRIC" id="fig|320778.3.peg.3810"/>
<dbReference type="PROSITE" id="PS00455">
    <property type="entry name" value="AMP_BINDING"/>
    <property type="match status" value="1"/>
</dbReference>
<dbReference type="RefSeq" id="WP_047886554.1">
    <property type="nucleotide sequence ID" value="NZ_CP071325.1"/>
</dbReference>
<dbReference type="CDD" id="cd05930">
    <property type="entry name" value="A_NRPS"/>
    <property type="match status" value="1"/>
</dbReference>
<accession>A0A0J1H7K9</accession>
<evidence type="ECO:0000259" key="3">
    <source>
        <dbReference type="PROSITE" id="PS50075"/>
    </source>
</evidence>